<name>A0A0F3NBR3_ANAPH</name>
<protein>
    <submittedName>
        <fullName evidence="1">Uncharacterized protein</fullName>
    </submittedName>
</protein>
<evidence type="ECO:0000313" key="2">
    <source>
        <dbReference type="Proteomes" id="UP000033441"/>
    </source>
</evidence>
<dbReference type="PATRIC" id="fig|1359152.3.peg.721"/>
<organism evidence="1 2">
    <name type="scientific">Anaplasma phagocytophilum str. ApMUC09</name>
    <dbReference type="NCBI Taxonomy" id="1359152"/>
    <lineage>
        <taxon>Bacteria</taxon>
        <taxon>Pseudomonadati</taxon>
        <taxon>Pseudomonadota</taxon>
        <taxon>Alphaproteobacteria</taxon>
        <taxon>Rickettsiales</taxon>
        <taxon>Anaplasmataceae</taxon>
        <taxon>Anaplasma</taxon>
        <taxon>phagocytophilum group</taxon>
    </lineage>
</organism>
<reference evidence="1 2" key="1">
    <citation type="submission" date="2015-02" db="EMBL/GenBank/DDBJ databases">
        <title>Genome Sequencing of Rickettsiales.</title>
        <authorList>
            <person name="Daugherty S.C."/>
            <person name="Su Q."/>
            <person name="Abolude K."/>
            <person name="Beier-Sexton M."/>
            <person name="Carlyon J.A."/>
            <person name="Carter R."/>
            <person name="Day N.P."/>
            <person name="Dumler S.J."/>
            <person name="Dyachenko V."/>
            <person name="Godinez A."/>
            <person name="Kurtti T.J."/>
            <person name="Lichay M."/>
            <person name="Mullins K.E."/>
            <person name="Ott S."/>
            <person name="Pappas-Brown V."/>
            <person name="Paris D.H."/>
            <person name="Patel P."/>
            <person name="Richards A.L."/>
            <person name="Sadzewicz L."/>
            <person name="Sears K."/>
            <person name="Seidman D."/>
            <person name="Sengamalay N."/>
            <person name="Stenos J."/>
            <person name="Tallon L.J."/>
            <person name="Vincent G."/>
            <person name="Fraser C.M."/>
            <person name="Munderloh U."/>
            <person name="Dunning-Hotopp J.C."/>
        </authorList>
    </citation>
    <scope>NUCLEOTIDE SEQUENCE [LARGE SCALE GENOMIC DNA]</scope>
    <source>
        <strain evidence="1 2">ApMUC09</strain>
    </source>
</reference>
<evidence type="ECO:0000313" key="1">
    <source>
        <dbReference type="EMBL" id="KJV65137.1"/>
    </source>
</evidence>
<dbReference type="EMBL" id="LANV01000001">
    <property type="protein sequence ID" value="KJV65137.1"/>
    <property type="molecule type" value="Genomic_DNA"/>
</dbReference>
<comment type="caution">
    <text evidence="1">The sequence shown here is derived from an EMBL/GenBank/DDBJ whole genome shotgun (WGS) entry which is preliminary data.</text>
</comment>
<proteinExistence type="predicted"/>
<sequence length="38" mass="4527">MMFRAKTRKKQQANCCDWRKKIPKLSREAALQNFKNGT</sequence>
<dbReference type="Proteomes" id="UP000033441">
    <property type="component" value="Unassembled WGS sequence"/>
</dbReference>
<dbReference type="AlphaFoldDB" id="A0A0F3NBR3"/>
<accession>A0A0F3NBR3</accession>
<gene>
    <name evidence="1" type="ORF">APHMUC_0678</name>
</gene>